<gene>
    <name evidence="3" type="ORF">FBUS_02516</name>
</gene>
<dbReference type="PANTHER" id="PTHR15545:SF8">
    <property type="entry name" value="SLO-INTERACTING PROTEIN 1"/>
    <property type="match status" value="1"/>
</dbReference>
<evidence type="ECO:0000313" key="3">
    <source>
        <dbReference type="EMBL" id="KAA0198821.1"/>
    </source>
</evidence>
<protein>
    <recommendedName>
        <fullName evidence="2">PDZ domain-containing protein</fullName>
    </recommendedName>
</protein>
<feature type="region of interest" description="Disordered" evidence="1">
    <location>
        <begin position="34"/>
        <end position="73"/>
    </location>
</feature>
<dbReference type="PROSITE" id="PS50106">
    <property type="entry name" value="PDZ"/>
    <property type="match status" value="1"/>
</dbReference>
<feature type="domain" description="PDZ" evidence="2">
    <location>
        <begin position="1"/>
        <end position="35"/>
    </location>
</feature>
<feature type="compositionally biased region" description="Polar residues" evidence="1">
    <location>
        <begin position="200"/>
        <end position="210"/>
    </location>
</feature>
<dbReference type="InterPro" id="IPR036034">
    <property type="entry name" value="PDZ_sf"/>
</dbReference>
<dbReference type="OrthoDB" id="6284171at2759"/>
<dbReference type="AlphaFoldDB" id="A0A8E0S2F0"/>
<sequence length="230" mass="24853">MQVNGEDLRNATHEQAIQAFRQAKDPIIVEVARRGPNTENGKSSGGPSGADLSRGPLPSEKRTVQSVATRSTGVQTDVTAEEATLVAMAAATLTTEDIRAALSLRHNGVPRLNCFHDLLLIAEFSVLNANVPAPVKRSNLQGEDTRRVLEHLVCKHQDQISRKLETTPSPPPPPPPPPPPTTTTTTTTVPPTWTTKPTTKAASATTEQPGLQRTLRLAFYKFSDEFKLLA</sequence>
<dbReference type="PANTHER" id="PTHR15545">
    <property type="entry name" value="PDZ DOMAIN CONTAINING RING FINGER PROTEIN 3, 4"/>
    <property type="match status" value="1"/>
</dbReference>
<feature type="region of interest" description="Disordered" evidence="1">
    <location>
        <begin position="160"/>
        <end position="210"/>
    </location>
</feature>
<feature type="compositionally biased region" description="Polar residues" evidence="1">
    <location>
        <begin position="64"/>
        <end position="73"/>
    </location>
</feature>
<feature type="compositionally biased region" description="Low complexity" evidence="1">
    <location>
        <begin position="182"/>
        <end position="199"/>
    </location>
</feature>
<dbReference type="SUPFAM" id="SSF50156">
    <property type="entry name" value="PDZ domain-like"/>
    <property type="match status" value="1"/>
</dbReference>
<dbReference type="EMBL" id="LUCM01001472">
    <property type="protein sequence ID" value="KAA0198821.1"/>
    <property type="molecule type" value="Genomic_DNA"/>
</dbReference>
<keyword evidence="4" id="KW-1185">Reference proteome</keyword>
<dbReference type="InterPro" id="IPR001478">
    <property type="entry name" value="PDZ"/>
</dbReference>
<reference evidence="3" key="1">
    <citation type="submission" date="2019-05" db="EMBL/GenBank/DDBJ databases">
        <title>Annotation for the trematode Fasciolopsis buski.</title>
        <authorList>
            <person name="Choi Y.-J."/>
        </authorList>
    </citation>
    <scope>NUCLEOTIDE SEQUENCE</scope>
    <source>
        <strain evidence="3">HT</strain>
        <tissue evidence="3">Whole worm</tissue>
    </source>
</reference>
<name>A0A8E0S2F0_9TREM</name>
<feature type="compositionally biased region" description="Pro residues" evidence="1">
    <location>
        <begin position="168"/>
        <end position="181"/>
    </location>
</feature>
<dbReference type="Gene3D" id="2.30.42.10">
    <property type="match status" value="1"/>
</dbReference>
<proteinExistence type="predicted"/>
<dbReference type="Proteomes" id="UP000728185">
    <property type="component" value="Unassembled WGS sequence"/>
</dbReference>
<organism evidence="3 4">
    <name type="scientific">Fasciolopsis buskii</name>
    <dbReference type="NCBI Taxonomy" id="27845"/>
    <lineage>
        <taxon>Eukaryota</taxon>
        <taxon>Metazoa</taxon>
        <taxon>Spiralia</taxon>
        <taxon>Lophotrochozoa</taxon>
        <taxon>Platyhelminthes</taxon>
        <taxon>Trematoda</taxon>
        <taxon>Digenea</taxon>
        <taxon>Plagiorchiida</taxon>
        <taxon>Echinostomata</taxon>
        <taxon>Echinostomatoidea</taxon>
        <taxon>Fasciolidae</taxon>
        <taxon>Fasciolopsis</taxon>
    </lineage>
</organism>
<comment type="caution">
    <text evidence="3">The sequence shown here is derived from an EMBL/GenBank/DDBJ whole genome shotgun (WGS) entry which is preliminary data.</text>
</comment>
<accession>A0A8E0S2F0</accession>
<evidence type="ECO:0000256" key="1">
    <source>
        <dbReference type="SAM" id="MobiDB-lite"/>
    </source>
</evidence>
<evidence type="ECO:0000259" key="2">
    <source>
        <dbReference type="PROSITE" id="PS50106"/>
    </source>
</evidence>
<evidence type="ECO:0000313" key="4">
    <source>
        <dbReference type="Proteomes" id="UP000728185"/>
    </source>
</evidence>
<dbReference type="InterPro" id="IPR051971">
    <property type="entry name" value="E3_ubiquitin-PDZ_ligase"/>
</dbReference>